<protein>
    <submittedName>
        <fullName evidence="6">Ctse protein</fullName>
    </submittedName>
</protein>
<keyword evidence="2" id="KW-0645">Protease</keyword>
<dbReference type="InterPro" id="IPR034164">
    <property type="entry name" value="Pepsin-like_dom"/>
</dbReference>
<keyword evidence="4" id="KW-0378">Hydrolase</keyword>
<dbReference type="InterPro" id="IPR001461">
    <property type="entry name" value="Aspartic_peptidase_A1"/>
</dbReference>
<dbReference type="Pfam" id="PF00026">
    <property type="entry name" value="Asp"/>
    <property type="match status" value="2"/>
</dbReference>
<dbReference type="AlphaFoldDB" id="A0A812UI67"/>
<gene>
    <name evidence="6" type="primary">Ctse</name>
    <name evidence="6" type="ORF">SNAT2548_LOCUS32580</name>
</gene>
<dbReference type="GO" id="GO:0004190">
    <property type="term" value="F:aspartic-type endopeptidase activity"/>
    <property type="evidence" value="ECO:0007669"/>
    <property type="project" value="UniProtKB-KW"/>
</dbReference>
<dbReference type="PANTHER" id="PTHR47966:SF51">
    <property type="entry name" value="BETA-SITE APP-CLEAVING ENZYME, ISOFORM A-RELATED"/>
    <property type="match status" value="1"/>
</dbReference>
<dbReference type="InterPro" id="IPR033121">
    <property type="entry name" value="PEPTIDASE_A1"/>
</dbReference>
<evidence type="ECO:0000256" key="1">
    <source>
        <dbReference type="ARBA" id="ARBA00007447"/>
    </source>
</evidence>
<dbReference type="Gene3D" id="2.40.70.10">
    <property type="entry name" value="Acid Proteases"/>
    <property type="match status" value="2"/>
</dbReference>
<dbReference type="PROSITE" id="PS51767">
    <property type="entry name" value="PEPTIDASE_A1"/>
    <property type="match status" value="1"/>
</dbReference>
<dbReference type="GO" id="GO:0006508">
    <property type="term" value="P:proteolysis"/>
    <property type="evidence" value="ECO:0007669"/>
    <property type="project" value="UniProtKB-KW"/>
</dbReference>
<dbReference type="EMBL" id="CAJNDS010002716">
    <property type="protein sequence ID" value="CAE7571773.1"/>
    <property type="molecule type" value="Genomic_DNA"/>
</dbReference>
<sequence>MAVVTSIPQPSPWPTVFHAYMLKNRSGQLRHTDLFYDWPGGGNLHIDRSPGEAPFYDNERQNGSTCETVIEMGVGLLPPNWLEDASYHGKQAATRRQAESEISFAKRLAVLSALAATTFAERPGGYRRMTEALVESKLEEAAKASISDPSSRFESVPEVAFARRQGVDWRVFDLCALKIVGQDHRRREPVSPPELEIDWADIARRGCCIASETNRSRLYAFDAEAVGKRTADSNCAKGASMFQTRSFMSGTKPEVCTPLKNEGTFFSAEVCIGTPAQCFDAVADTGSDNVIVPSCVCDEMQGTGCGRHERCFRGTNRSTTFSIPQNPKIAELTFGSGTIQAAVASDVVSVSTITANMTDGLLLILNRAALEVEGEFQGILGLGLPHRQQLEAAGSTVMTKIQDPYYSGIVQALVCLLFPQLCAATVPYQPEMQAAYNEKLFLELAAVDRFSMCFQDAERPGALRFHVPPLQRPIQQIGKLHWGIGFQGLSIGHRGGPADADVLFCGPETMKGAMTSPCGIIPDSGTTLINGPGEQVKHLQAQLCSKWPRCRQHAQGSPTALDFGMVLQNCSSWLHEFGLGEVPSIFFHIKVAEERIETFELTSWAWVTETIVGNKSVCMPAFGEMDYYTVENGPVWILGTPLFYEYTVGYDLRSRQVSLDAGACQPCSSEALLLAEPTSRILPRRQQGVPRMRNWDLTRPL</sequence>
<name>A0A812UI67_9DINO</name>
<accession>A0A812UI67</accession>
<keyword evidence="7" id="KW-1185">Reference proteome</keyword>
<evidence type="ECO:0000313" key="7">
    <source>
        <dbReference type="Proteomes" id="UP000604046"/>
    </source>
</evidence>
<organism evidence="6 7">
    <name type="scientific">Symbiodinium natans</name>
    <dbReference type="NCBI Taxonomy" id="878477"/>
    <lineage>
        <taxon>Eukaryota</taxon>
        <taxon>Sar</taxon>
        <taxon>Alveolata</taxon>
        <taxon>Dinophyceae</taxon>
        <taxon>Suessiales</taxon>
        <taxon>Symbiodiniaceae</taxon>
        <taxon>Symbiodinium</taxon>
    </lineage>
</organism>
<dbReference type="Proteomes" id="UP000604046">
    <property type="component" value="Unassembled WGS sequence"/>
</dbReference>
<feature type="domain" description="Peptidase A1" evidence="5">
    <location>
        <begin position="266"/>
        <end position="660"/>
    </location>
</feature>
<dbReference type="SUPFAM" id="SSF50630">
    <property type="entry name" value="Acid proteases"/>
    <property type="match status" value="1"/>
</dbReference>
<reference evidence="6" key="1">
    <citation type="submission" date="2021-02" db="EMBL/GenBank/DDBJ databases">
        <authorList>
            <person name="Dougan E. K."/>
            <person name="Rhodes N."/>
            <person name="Thang M."/>
            <person name="Chan C."/>
        </authorList>
    </citation>
    <scope>NUCLEOTIDE SEQUENCE</scope>
</reference>
<comment type="similarity">
    <text evidence="1">Belongs to the peptidase A1 family.</text>
</comment>
<dbReference type="PRINTS" id="PR00792">
    <property type="entry name" value="PEPSIN"/>
</dbReference>
<evidence type="ECO:0000259" key="5">
    <source>
        <dbReference type="PROSITE" id="PS51767"/>
    </source>
</evidence>
<comment type="caution">
    <text evidence="6">The sequence shown here is derived from an EMBL/GenBank/DDBJ whole genome shotgun (WGS) entry which is preliminary data.</text>
</comment>
<dbReference type="PANTHER" id="PTHR47966">
    <property type="entry name" value="BETA-SITE APP-CLEAVING ENZYME, ISOFORM A-RELATED"/>
    <property type="match status" value="1"/>
</dbReference>
<proteinExistence type="inferred from homology"/>
<keyword evidence="3" id="KW-0064">Aspartyl protease</keyword>
<evidence type="ECO:0000256" key="3">
    <source>
        <dbReference type="ARBA" id="ARBA00022750"/>
    </source>
</evidence>
<dbReference type="InterPro" id="IPR021109">
    <property type="entry name" value="Peptidase_aspartic_dom_sf"/>
</dbReference>
<evidence type="ECO:0000313" key="6">
    <source>
        <dbReference type="EMBL" id="CAE7571773.1"/>
    </source>
</evidence>
<dbReference type="CDD" id="cd05471">
    <property type="entry name" value="pepsin_like"/>
    <property type="match status" value="1"/>
</dbReference>
<evidence type="ECO:0000256" key="4">
    <source>
        <dbReference type="ARBA" id="ARBA00022801"/>
    </source>
</evidence>
<evidence type="ECO:0000256" key="2">
    <source>
        <dbReference type="ARBA" id="ARBA00022670"/>
    </source>
</evidence>
<dbReference type="OrthoDB" id="660550at2759"/>